<keyword evidence="2" id="KW-1185">Reference proteome</keyword>
<name>A0A822YPY9_NELNU</name>
<organism evidence="1 2">
    <name type="scientific">Nelumbo nucifera</name>
    <name type="common">Sacred lotus</name>
    <dbReference type="NCBI Taxonomy" id="4432"/>
    <lineage>
        <taxon>Eukaryota</taxon>
        <taxon>Viridiplantae</taxon>
        <taxon>Streptophyta</taxon>
        <taxon>Embryophyta</taxon>
        <taxon>Tracheophyta</taxon>
        <taxon>Spermatophyta</taxon>
        <taxon>Magnoliopsida</taxon>
        <taxon>Proteales</taxon>
        <taxon>Nelumbonaceae</taxon>
        <taxon>Nelumbo</taxon>
    </lineage>
</organism>
<dbReference type="Proteomes" id="UP000607653">
    <property type="component" value="Unassembled WGS sequence"/>
</dbReference>
<protein>
    <submittedName>
        <fullName evidence="1">Uncharacterized protein</fullName>
    </submittedName>
</protein>
<proteinExistence type="predicted"/>
<evidence type="ECO:0000313" key="2">
    <source>
        <dbReference type="Proteomes" id="UP000607653"/>
    </source>
</evidence>
<dbReference type="EMBL" id="DUZY01000004">
    <property type="protein sequence ID" value="DAD34163.1"/>
    <property type="molecule type" value="Genomic_DNA"/>
</dbReference>
<dbReference type="AlphaFoldDB" id="A0A822YPY9"/>
<reference evidence="1 2" key="1">
    <citation type="journal article" date="2020" name="Mol. Biol. Evol.">
        <title>Distinct Expression and Methylation Patterns for Genes with Different Fates following a Single Whole-Genome Duplication in Flowering Plants.</title>
        <authorList>
            <person name="Shi T."/>
            <person name="Rahmani R.S."/>
            <person name="Gugger P.F."/>
            <person name="Wang M."/>
            <person name="Li H."/>
            <person name="Zhang Y."/>
            <person name="Li Z."/>
            <person name="Wang Q."/>
            <person name="Van de Peer Y."/>
            <person name="Marchal K."/>
            <person name="Chen J."/>
        </authorList>
    </citation>
    <scope>NUCLEOTIDE SEQUENCE [LARGE SCALE GENOMIC DNA]</scope>
    <source>
        <tissue evidence="1">Leaf</tissue>
    </source>
</reference>
<sequence length="41" mass="4898">MIAYGLSCESVPLFSGDRKKTWMLYSERLQEKPKEFWLMVV</sequence>
<comment type="caution">
    <text evidence="1">The sequence shown here is derived from an EMBL/GenBank/DDBJ whole genome shotgun (WGS) entry which is preliminary data.</text>
</comment>
<evidence type="ECO:0000313" key="1">
    <source>
        <dbReference type="EMBL" id="DAD34163.1"/>
    </source>
</evidence>
<gene>
    <name evidence="1" type="ORF">HUJ06_004803</name>
</gene>
<accession>A0A822YPY9</accession>